<dbReference type="GO" id="GO:0042438">
    <property type="term" value="P:melanin biosynthetic process"/>
    <property type="evidence" value="ECO:0007669"/>
    <property type="project" value="UniProtKB-KW"/>
</dbReference>
<feature type="signal peptide" evidence="11">
    <location>
        <begin position="1"/>
        <end position="19"/>
    </location>
</feature>
<evidence type="ECO:0000256" key="8">
    <source>
        <dbReference type="ARBA" id="ARBA00023101"/>
    </source>
</evidence>
<dbReference type="InterPro" id="IPR050316">
    <property type="entry name" value="Tyrosinase/Hemocyanin"/>
</dbReference>
<dbReference type="PRINTS" id="PR00092">
    <property type="entry name" value="TYROSINASE"/>
</dbReference>
<name>A0A6G1JXQ0_9PLEO</name>
<dbReference type="PANTHER" id="PTHR11474:SF76">
    <property type="entry name" value="SHKT DOMAIN-CONTAINING PROTEIN"/>
    <property type="match status" value="1"/>
</dbReference>
<evidence type="ECO:0000256" key="2">
    <source>
        <dbReference type="ARBA" id="ARBA00009928"/>
    </source>
</evidence>
<accession>A0A6G1JXQ0</accession>
<dbReference type="PROSITE" id="PS00497">
    <property type="entry name" value="TYROSINASE_1"/>
    <property type="match status" value="1"/>
</dbReference>
<gene>
    <name evidence="13" type="ORF">K504DRAFT_484787</name>
</gene>
<comment type="catalytic activity">
    <reaction evidence="10">
        <text>L-tyrosine + O2 = L-dopaquinone + H2O</text>
        <dbReference type="Rhea" id="RHEA:18117"/>
        <dbReference type="ChEBI" id="CHEBI:15377"/>
        <dbReference type="ChEBI" id="CHEBI:15379"/>
        <dbReference type="ChEBI" id="CHEBI:57924"/>
        <dbReference type="ChEBI" id="CHEBI:58315"/>
        <dbReference type="EC" id="1.14.18.1"/>
    </reaction>
</comment>
<dbReference type="OrthoDB" id="6132182at2759"/>
<protein>
    <recommendedName>
        <fullName evidence="3">tyrosinase</fullName>
        <ecNumber evidence="3">1.14.18.1</ecNumber>
    </recommendedName>
</protein>
<dbReference type="Pfam" id="PF18132">
    <property type="entry name" value="Tyrosinase_C"/>
    <property type="match status" value="1"/>
</dbReference>
<keyword evidence="7" id="KW-0503">Monooxygenase</keyword>
<dbReference type="InterPro" id="IPR008922">
    <property type="entry name" value="Di-copper_centre_dom_sf"/>
</dbReference>
<reference evidence="13" key="1">
    <citation type="journal article" date="2020" name="Stud. Mycol.">
        <title>101 Dothideomycetes genomes: a test case for predicting lifestyles and emergence of pathogens.</title>
        <authorList>
            <person name="Haridas S."/>
            <person name="Albert R."/>
            <person name="Binder M."/>
            <person name="Bloem J."/>
            <person name="Labutti K."/>
            <person name="Salamov A."/>
            <person name="Andreopoulos B."/>
            <person name="Baker S."/>
            <person name="Barry K."/>
            <person name="Bills G."/>
            <person name="Bluhm B."/>
            <person name="Cannon C."/>
            <person name="Castanera R."/>
            <person name="Culley D."/>
            <person name="Daum C."/>
            <person name="Ezra D."/>
            <person name="Gonzalez J."/>
            <person name="Henrissat B."/>
            <person name="Kuo A."/>
            <person name="Liang C."/>
            <person name="Lipzen A."/>
            <person name="Lutzoni F."/>
            <person name="Magnuson J."/>
            <person name="Mondo S."/>
            <person name="Nolan M."/>
            <person name="Ohm R."/>
            <person name="Pangilinan J."/>
            <person name="Park H.-J."/>
            <person name="Ramirez L."/>
            <person name="Alfaro M."/>
            <person name="Sun H."/>
            <person name="Tritt A."/>
            <person name="Yoshinaga Y."/>
            <person name="Zwiers L.-H."/>
            <person name="Turgeon B."/>
            <person name="Goodwin S."/>
            <person name="Spatafora J."/>
            <person name="Crous P."/>
            <person name="Grigoriev I."/>
        </authorList>
    </citation>
    <scope>NUCLEOTIDE SEQUENCE</scope>
    <source>
        <strain evidence="13">CBS 279.74</strain>
    </source>
</reference>
<evidence type="ECO:0000313" key="14">
    <source>
        <dbReference type="Proteomes" id="UP000799428"/>
    </source>
</evidence>
<dbReference type="AlphaFoldDB" id="A0A6G1JXQ0"/>
<dbReference type="PANTHER" id="PTHR11474">
    <property type="entry name" value="TYROSINASE FAMILY MEMBER"/>
    <property type="match status" value="1"/>
</dbReference>
<evidence type="ECO:0000256" key="9">
    <source>
        <dbReference type="ARBA" id="ARBA00048233"/>
    </source>
</evidence>
<dbReference type="SUPFAM" id="SSF48056">
    <property type="entry name" value="Di-copper centre-containing domain"/>
    <property type="match status" value="1"/>
</dbReference>
<keyword evidence="11" id="KW-0732">Signal</keyword>
<comment type="cofactor">
    <cofactor evidence="1">
        <name>Cu(2+)</name>
        <dbReference type="ChEBI" id="CHEBI:29036"/>
    </cofactor>
</comment>
<sequence>MWLTSLLFGLFAAATLINCNPIIFSNAVSSAGDLAGRHLVTGLGSKDAQRHVHIRHDIHHLKKDFPDQWNLYLLGLRAFQDSEQTSPISYYEIAGIHGRPYKVWQDAQGLPDKMGGYCPHKNSLFLAWHRPYVALFEQEMYRIIQEIASRSPPQLRDRFTSAATSFRLPYWDWSLGDKMGSIPDYFLSPTIRVYGVDEQNVTISNPLYRYDFHPIMPGDFPGQWASWNNTLRWPTSKEPNAISQDELFAKDFGIQGRSWRDQVSKGFTIPATLNEFSKTYIEEAHGWVHFSIGGGRPESKYEGHMWPVDFSAFEPLFMLLHCNADRLLALWQVANPDSWFVPESVGPNSNFVISENQIVDGTTPLSPFWRDSKTFWTVDEVRDTTVLGYAYPETQSWKFASTELYRNAVTATISQLYSSSARDRLTAGSDGQRGDLAHLNANNTFTDWSINAFASRNTSSSIVQVQFSLVADVSSDPPKNVGIWNAMMPSAHSNDGNNDDNKLNSMNDIVLKGSIGLTADLLDCIASGRLESLEAVDVVPFLKTRLTWNVYGDHGDIPNHVLDGLTVQVTSAMVHIPDDPSQPLEYDNAVAVHTEITDTAIQSARE</sequence>
<evidence type="ECO:0000256" key="1">
    <source>
        <dbReference type="ARBA" id="ARBA00001973"/>
    </source>
</evidence>
<evidence type="ECO:0000259" key="12">
    <source>
        <dbReference type="PROSITE" id="PS00497"/>
    </source>
</evidence>
<dbReference type="GO" id="GO:0004503">
    <property type="term" value="F:tyrosinase activity"/>
    <property type="evidence" value="ECO:0007669"/>
    <property type="project" value="UniProtKB-EC"/>
</dbReference>
<dbReference type="Proteomes" id="UP000799428">
    <property type="component" value="Unassembled WGS sequence"/>
</dbReference>
<evidence type="ECO:0000256" key="3">
    <source>
        <dbReference type="ARBA" id="ARBA00011906"/>
    </source>
</evidence>
<comment type="similarity">
    <text evidence="2">Belongs to the tyrosinase family.</text>
</comment>
<dbReference type="EMBL" id="MU005780">
    <property type="protein sequence ID" value="KAF2705035.1"/>
    <property type="molecule type" value="Genomic_DNA"/>
</dbReference>
<dbReference type="Gene3D" id="1.10.1280.10">
    <property type="entry name" value="Di-copper center containing domain from catechol oxidase"/>
    <property type="match status" value="1"/>
</dbReference>
<dbReference type="Pfam" id="PF00264">
    <property type="entry name" value="Tyrosinase"/>
    <property type="match status" value="1"/>
</dbReference>
<keyword evidence="4" id="KW-0479">Metal-binding</keyword>
<evidence type="ECO:0000256" key="5">
    <source>
        <dbReference type="ARBA" id="ARBA00023002"/>
    </source>
</evidence>
<comment type="catalytic activity">
    <reaction evidence="9">
        <text>2 L-dopa + O2 = 2 L-dopaquinone + 2 H2O</text>
        <dbReference type="Rhea" id="RHEA:34287"/>
        <dbReference type="ChEBI" id="CHEBI:15377"/>
        <dbReference type="ChEBI" id="CHEBI:15379"/>
        <dbReference type="ChEBI" id="CHEBI:57504"/>
        <dbReference type="ChEBI" id="CHEBI:57924"/>
        <dbReference type="EC" id="1.14.18.1"/>
    </reaction>
</comment>
<dbReference type="InterPro" id="IPR002227">
    <property type="entry name" value="Tyrosinase_Cu-bd"/>
</dbReference>
<evidence type="ECO:0000256" key="6">
    <source>
        <dbReference type="ARBA" id="ARBA00023008"/>
    </source>
</evidence>
<evidence type="ECO:0000313" key="13">
    <source>
        <dbReference type="EMBL" id="KAF2705035.1"/>
    </source>
</evidence>
<dbReference type="InterPro" id="IPR041640">
    <property type="entry name" value="Tyrosinase_C"/>
</dbReference>
<keyword evidence="14" id="KW-1185">Reference proteome</keyword>
<organism evidence="13 14">
    <name type="scientific">Pleomassaria siparia CBS 279.74</name>
    <dbReference type="NCBI Taxonomy" id="1314801"/>
    <lineage>
        <taxon>Eukaryota</taxon>
        <taxon>Fungi</taxon>
        <taxon>Dikarya</taxon>
        <taxon>Ascomycota</taxon>
        <taxon>Pezizomycotina</taxon>
        <taxon>Dothideomycetes</taxon>
        <taxon>Pleosporomycetidae</taxon>
        <taxon>Pleosporales</taxon>
        <taxon>Pleomassariaceae</taxon>
        <taxon>Pleomassaria</taxon>
    </lineage>
</organism>
<evidence type="ECO:0000256" key="4">
    <source>
        <dbReference type="ARBA" id="ARBA00022723"/>
    </source>
</evidence>
<evidence type="ECO:0000256" key="7">
    <source>
        <dbReference type="ARBA" id="ARBA00023033"/>
    </source>
</evidence>
<feature type="domain" description="Tyrosinase copper-binding" evidence="12">
    <location>
        <begin position="120"/>
        <end position="137"/>
    </location>
</feature>
<evidence type="ECO:0000256" key="11">
    <source>
        <dbReference type="SAM" id="SignalP"/>
    </source>
</evidence>
<proteinExistence type="inferred from homology"/>
<keyword evidence="6" id="KW-0186">Copper</keyword>
<evidence type="ECO:0000256" key="10">
    <source>
        <dbReference type="ARBA" id="ARBA00048881"/>
    </source>
</evidence>
<dbReference type="GO" id="GO:0046872">
    <property type="term" value="F:metal ion binding"/>
    <property type="evidence" value="ECO:0007669"/>
    <property type="project" value="UniProtKB-KW"/>
</dbReference>
<dbReference type="EC" id="1.14.18.1" evidence="3"/>
<keyword evidence="8" id="KW-0470">Melanin biosynthesis</keyword>
<feature type="chain" id="PRO_5026074365" description="tyrosinase" evidence="11">
    <location>
        <begin position="20"/>
        <end position="606"/>
    </location>
</feature>
<keyword evidence="5" id="KW-0560">Oxidoreductase</keyword>